<dbReference type="OrthoDB" id="291513at2157"/>
<dbReference type="Proteomes" id="UP000011559">
    <property type="component" value="Unassembled WGS sequence"/>
</dbReference>
<dbReference type="SUPFAM" id="SSF49299">
    <property type="entry name" value="PKD domain"/>
    <property type="match status" value="1"/>
</dbReference>
<dbReference type="PATRIC" id="fig|1227461.3.peg.3185"/>
<reference evidence="2 3" key="1">
    <citation type="journal article" date="2014" name="PLoS Genet.">
        <title>Phylogenetically driven sequencing of extremely halophilic archaea reveals strategies for static and dynamic osmo-response.</title>
        <authorList>
            <person name="Becker E.A."/>
            <person name="Seitzer P.M."/>
            <person name="Tritt A."/>
            <person name="Larsen D."/>
            <person name="Krusor M."/>
            <person name="Yao A.I."/>
            <person name="Wu D."/>
            <person name="Madern D."/>
            <person name="Eisen J.A."/>
            <person name="Darling A.E."/>
            <person name="Facciotti M.T."/>
        </authorList>
    </citation>
    <scope>NUCLEOTIDE SEQUENCE [LARGE SCALE GENOMIC DNA]</scope>
    <source>
        <strain evidence="3">DSM 18310 / JCM 13924 / TL6</strain>
    </source>
</reference>
<dbReference type="GO" id="GO:0000272">
    <property type="term" value="P:polysaccharide catabolic process"/>
    <property type="evidence" value="ECO:0007669"/>
    <property type="project" value="InterPro"/>
</dbReference>
<dbReference type="Pfam" id="PF00404">
    <property type="entry name" value="Dockerin_1"/>
    <property type="match status" value="1"/>
</dbReference>
<dbReference type="EMBL" id="AOLG01000054">
    <property type="protein sequence ID" value="ELZ65079.1"/>
    <property type="molecule type" value="Genomic_DNA"/>
</dbReference>
<dbReference type="Pfam" id="PF18911">
    <property type="entry name" value="PKD_4"/>
    <property type="match status" value="1"/>
</dbReference>
<dbReference type="PROSITE" id="PS50093">
    <property type="entry name" value="PKD"/>
    <property type="match status" value="1"/>
</dbReference>
<proteinExistence type="predicted"/>
<dbReference type="Gene3D" id="2.60.40.10">
    <property type="entry name" value="Immunoglobulins"/>
    <property type="match status" value="1"/>
</dbReference>
<protein>
    <submittedName>
        <fullName evidence="2">UDP-sugar hydrolase / 5'-nucleotidase</fullName>
    </submittedName>
</protein>
<gene>
    <name evidence="2" type="ORF">C457_16297</name>
</gene>
<dbReference type="SMART" id="SM00089">
    <property type="entry name" value="PKD"/>
    <property type="match status" value="1"/>
</dbReference>
<dbReference type="CDD" id="cd00146">
    <property type="entry name" value="PKD"/>
    <property type="match status" value="1"/>
</dbReference>
<dbReference type="PROSITE" id="PS00018">
    <property type="entry name" value="EF_HAND_1"/>
    <property type="match status" value="1"/>
</dbReference>
<evidence type="ECO:0000259" key="1">
    <source>
        <dbReference type="PROSITE" id="PS50093"/>
    </source>
</evidence>
<dbReference type="InterPro" id="IPR002105">
    <property type="entry name" value="Dockerin_1_rpt"/>
</dbReference>
<dbReference type="InterPro" id="IPR000601">
    <property type="entry name" value="PKD_dom"/>
</dbReference>
<keyword evidence="3" id="KW-1185">Reference proteome</keyword>
<dbReference type="InterPro" id="IPR036439">
    <property type="entry name" value="Dockerin_dom_sf"/>
</dbReference>
<dbReference type="RefSeq" id="WP_008096252.1">
    <property type="nucleotide sequence ID" value="NZ_AOLG01000054.1"/>
</dbReference>
<organism evidence="2 3">
    <name type="scientific">Haloferax prahovense (strain DSM 18310 / JCM 13924 / TL6)</name>
    <dbReference type="NCBI Taxonomy" id="1227461"/>
    <lineage>
        <taxon>Archaea</taxon>
        <taxon>Methanobacteriati</taxon>
        <taxon>Methanobacteriota</taxon>
        <taxon>Stenosarchaea group</taxon>
        <taxon>Halobacteria</taxon>
        <taxon>Halobacteriales</taxon>
        <taxon>Haloferacaceae</taxon>
        <taxon>Haloferax</taxon>
    </lineage>
</organism>
<dbReference type="SUPFAM" id="SSF63446">
    <property type="entry name" value="Type I dockerin domain"/>
    <property type="match status" value="1"/>
</dbReference>
<dbReference type="GO" id="GO:0030246">
    <property type="term" value="F:carbohydrate binding"/>
    <property type="evidence" value="ECO:0007669"/>
    <property type="project" value="InterPro"/>
</dbReference>
<accession>M0G2N9</accession>
<dbReference type="InterPro" id="IPR035986">
    <property type="entry name" value="PKD_dom_sf"/>
</dbReference>
<dbReference type="AlphaFoldDB" id="M0G2N9"/>
<dbReference type="InterPro" id="IPR008965">
    <property type="entry name" value="CBM2/CBM3_carb-bd_dom_sf"/>
</dbReference>
<dbReference type="SUPFAM" id="SSF49384">
    <property type="entry name" value="Carbohydrate-binding domain"/>
    <property type="match status" value="1"/>
</dbReference>
<comment type="caution">
    <text evidence="2">The sequence shown here is derived from an EMBL/GenBank/DDBJ whole genome shotgun (WGS) entry which is preliminary data.</text>
</comment>
<name>M0G2N9_HALPT</name>
<evidence type="ECO:0000313" key="2">
    <source>
        <dbReference type="EMBL" id="ELZ65079.1"/>
    </source>
</evidence>
<evidence type="ECO:0000313" key="3">
    <source>
        <dbReference type="Proteomes" id="UP000011559"/>
    </source>
</evidence>
<dbReference type="InterPro" id="IPR013783">
    <property type="entry name" value="Ig-like_fold"/>
</dbReference>
<sequence length="476" mass="48832">MSFHTRALLVGVVLLAAVAGSLAFAPLAQAAGETTVRLSPVNQSVEANDTATVDIVVENASEGVRSYDVSVLLERDGVASVADVELKGDPGFSDVTPGDDRQRVRITAGTADTATGSNVTIATVTFTANGTGTTPVALRVNALGDSNNVAYSVSRTVNGSLTVGDADAGEDTSAPVADAGDDLTTPVNTTVTLNASGSTDNVGIDTYQWDLDGDGDVERTTETPTVTTSFARPGTTAVELRVTDAAGNTDSDTVNVTAVSDSEGVTVRLDPESTRISRDNETAVDIVVENVTNGVRSYDVSVSTADGSPVTFENATLAGDPGFQSVDIAPNGDRISITAAAADTPDTGAVTVATVTVRGTRSGTATLEATVTALGDEDNEPYTVGTVSNTSVTVGQRTGPPAIVADRLPTDVDNDGVYEDINGDGNVSVSDVQAMFANRDDDALRQQRGAFDFTGDGDINIVDVQRLFADVRGRPA</sequence>
<feature type="domain" description="PKD" evidence="1">
    <location>
        <begin position="174"/>
        <end position="263"/>
    </location>
</feature>
<keyword evidence="2" id="KW-0378">Hydrolase</keyword>
<dbReference type="GO" id="GO:0004553">
    <property type="term" value="F:hydrolase activity, hydrolyzing O-glycosyl compounds"/>
    <property type="evidence" value="ECO:0007669"/>
    <property type="project" value="InterPro"/>
</dbReference>
<dbReference type="InterPro" id="IPR018247">
    <property type="entry name" value="EF_Hand_1_Ca_BS"/>
</dbReference>
<dbReference type="InterPro" id="IPR022409">
    <property type="entry name" value="PKD/Chitinase_dom"/>
</dbReference>